<keyword evidence="3" id="KW-1185">Reference proteome</keyword>
<dbReference type="InterPro" id="IPR000835">
    <property type="entry name" value="HTH_MarR-typ"/>
</dbReference>
<evidence type="ECO:0000313" key="3">
    <source>
        <dbReference type="Proteomes" id="UP000321638"/>
    </source>
</evidence>
<dbReference type="OrthoDB" id="7559832at2"/>
<dbReference type="EMBL" id="VDUZ01000027">
    <property type="protein sequence ID" value="TXL73156.1"/>
    <property type="molecule type" value="Genomic_DNA"/>
</dbReference>
<dbReference type="GO" id="GO:0006950">
    <property type="term" value="P:response to stress"/>
    <property type="evidence" value="ECO:0007669"/>
    <property type="project" value="TreeGrafter"/>
</dbReference>
<comment type="caution">
    <text evidence="2">The sequence shown here is derived from an EMBL/GenBank/DDBJ whole genome shotgun (WGS) entry which is preliminary data.</text>
</comment>
<reference evidence="2 3" key="1">
    <citation type="submission" date="2019-06" db="EMBL/GenBank/DDBJ databases">
        <title>New taxonomy in bacterial strain CC-CFT640, isolated from vineyard.</title>
        <authorList>
            <person name="Lin S.-Y."/>
            <person name="Tsai C.-F."/>
            <person name="Young C.-C."/>
        </authorList>
    </citation>
    <scope>NUCLEOTIDE SEQUENCE [LARGE SCALE GENOMIC DNA]</scope>
    <source>
        <strain evidence="2 3">CC-CFT640</strain>
    </source>
</reference>
<evidence type="ECO:0000259" key="1">
    <source>
        <dbReference type="PROSITE" id="PS50995"/>
    </source>
</evidence>
<sequence length="204" mass="22120">MSEVGIYWVAATGLSPVRPREGDRVVVGPAVSLAWISDLFVYLQILYIHEMVESKRAMKKTLRTDAGIMLASCAGWTSRLAARRISQFLEARMAGTGLTLAQFGLMAQIAVTTDDTLSGLAARMDLDPSTLSRNLRTLSDSGLVEIAVVNGDLRRRMVWLTESGARRLEQAMGTWRAAHDALAAVFPVDKARQLAEAAGAIAET</sequence>
<feature type="domain" description="HTH marR-type" evidence="1">
    <location>
        <begin position="44"/>
        <end position="203"/>
    </location>
</feature>
<dbReference type="SUPFAM" id="SSF46785">
    <property type="entry name" value="Winged helix' DNA-binding domain"/>
    <property type="match status" value="1"/>
</dbReference>
<name>A0A5C8PH79_9HYPH</name>
<dbReference type="InterPro" id="IPR036388">
    <property type="entry name" value="WH-like_DNA-bd_sf"/>
</dbReference>
<dbReference type="SMART" id="SM00347">
    <property type="entry name" value="HTH_MARR"/>
    <property type="match status" value="1"/>
</dbReference>
<dbReference type="InterPro" id="IPR036390">
    <property type="entry name" value="WH_DNA-bd_sf"/>
</dbReference>
<evidence type="ECO:0000313" key="2">
    <source>
        <dbReference type="EMBL" id="TXL73156.1"/>
    </source>
</evidence>
<dbReference type="InterPro" id="IPR039422">
    <property type="entry name" value="MarR/SlyA-like"/>
</dbReference>
<dbReference type="GO" id="GO:0003700">
    <property type="term" value="F:DNA-binding transcription factor activity"/>
    <property type="evidence" value="ECO:0007669"/>
    <property type="project" value="InterPro"/>
</dbReference>
<protein>
    <submittedName>
        <fullName evidence="2">Winged helix-turn-helix transcriptional regulator</fullName>
    </submittedName>
</protein>
<dbReference type="Proteomes" id="UP000321638">
    <property type="component" value="Unassembled WGS sequence"/>
</dbReference>
<dbReference type="PROSITE" id="PS50995">
    <property type="entry name" value="HTH_MARR_2"/>
    <property type="match status" value="1"/>
</dbReference>
<gene>
    <name evidence="2" type="ORF">FHP25_22250</name>
</gene>
<accession>A0A5C8PH79</accession>
<proteinExistence type="predicted"/>
<dbReference type="AlphaFoldDB" id="A0A5C8PH79"/>
<dbReference type="Gene3D" id="1.10.10.10">
    <property type="entry name" value="Winged helix-like DNA-binding domain superfamily/Winged helix DNA-binding domain"/>
    <property type="match status" value="1"/>
</dbReference>
<dbReference type="PANTHER" id="PTHR33164:SF105">
    <property type="entry name" value="TRANSCRIPTIONAL REPRESSOR PROTEIN-RELATED"/>
    <property type="match status" value="1"/>
</dbReference>
<dbReference type="PANTHER" id="PTHR33164">
    <property type="entry name" value="TRANSCRIPTIONAL REGULATOR, MARR FAMILY"/>
    <property type="match status" value="1"/>
</dbReference>
<organism evidence="2 3">
    <name type="scientific">Vineibacter terrae</name>
    <dbReference type="NCBI Taxonomy" id="2586908"/>
    <lineage>
        <taxon>Bacteria</taxon>
        <taxon>Pseudomonadati</taxon>
        <taxon>Pseudomonadota</taxon>
        <taxon>Alphaproteobacteria</taxon>
        <taxon>Hyphomicrobiales</taxon>
        <taxon>Vineibacter</taxon>
    </lineage>
</organism>
<dbReference type="Pfam" id="PF12802">
    <property type="entry name" value="MarR_2"/>
    <property type="match status" value="1"/>
</dbReference>